<evidence type="ECO:0000313" key="2">
    <source>
        <dbReference type="EMBL" id="MDN0015136.1"/>
    </source>
</evidence>
<dbReference type="Proteomes" id="UP001168524">
    <property type="component" value="Unassembled WGS sequence"/>
</dbReference>
<proteinExistence type="predicted"/>
<dbReference type="SUPFAM" id="SSF51735">
    <property type="entry name" value="NAD(P)-binding Rossmann-fold domains"/>
    <property type="match status" value="1"/>
</dbReference>
<sequence>MKRIQFDHYGGPEHMSFAEYTLPTLTANRVRIRVKAAALNPLDWKLRQGAMKFATGRKFPQGMGSDFAGIIEEIGEDVKDFKVGDEVFGTLEIRRQGAFAELVDADSELICLKPKSLSFSEAACLPIPAATAWNAIVNTAKVTSGMRIFINGCSGAVGNFAVQIALKYGADVSGTCGEKSIENIKALGVHSVYKYTDKSSFMSNGPYDVVFDTLGTLPVTNGLEMLLTKGKFIDINPTIGRVLRGISSISKSYKMVFATGGFKNLSDIEKLATEGNLYSSIGLEVPFAEALNVIRNIEQGPRIPGRVILLM</sequence>
<feature type="domain" description="Enoyl reductase (ER)" evidence="1">
    <location>
        <begin position="10"/>
        <end position="309"/>
    </location>
</feature>
<dbReference type="InterPro" id="IPR020843">
    <property type="entry name" value="ER"/>
</dbReference>
<name>A0ABT7WR43_9GAMM</name>
<evidence type="ECO:0000259" key="1">
    <source>
        <dbReference type="SMART" id="SM00829"/>
    </source>
</evidence>
<comment type="caution">
    <text evidence="2">The sequence shown here is derived from an EMBL/GenBank/DDBJ whole genome shotgun (WGS) entry which is preliminary data.</text>
</comment>
<accession>A0ABT7WR43</accession>
<dbReference type="PANTHER" id="PTHR11695">
    <property type="entry name" value="ALCOHOL DEHYDROGENASE RELATED"/>
    <property type="match status" value="1"/>
</dbReference>
<dbReference type="Pfam" id="PF08240">
    <property type="entry name" value="ADH_N"/>
    <property type="match status" value="1"/>
</dbReference>
<dbReference type="Gene3D" id="3.90.180.10">
    <property type="entry name" value="Medium-chain alcohol dehydrogenases, catalytic domain"/>
    <property type="match status" value="1"/>
</dbReference>
<reference evidence="2" key="1">
    <citation type="submission" date="2023-06" db="EMBL/GenBank/DDBJ databases">
        <title>Two novel species of Acinetobacter isolated from motorbike repairing workshop in Vietnam.</title>
        <authorList>
            <person name="Le N.T.T."/>
        </authorList>
    </citation>
    <scope>NUCLEOTIDE SEQUENCE</scope>
    <source>
        <strain evidence="2">VNH17</strain>
    </source>
</reference>
<gene>
    <name evidence="2" type="ORF">QTA56_12955</name>
</gene>
<dbReference type="InterPro" id="IPR013154">
    <property type="entry name" value="ADH-like_N"/>
</dbReference>
<dbReference type="CDD" id="cd08267">
    <property type="entry name" value="MDR1"/>
    <property type="match status" value="1"/>
</dbReference>
<evidence type="ECO:0000313" key="3">
    <source>
        <dbReference type="Proteomes" id="UP001168524"/>
    </source>
</evidence>
<dbReference type="EMBL" id="JAUDZE010000006">
    <property type="protein sequence ID" value="MDN0015136.1"/>
    <property type="molecule type" value="Genomic_DNA"/>
</dbReference>
<dbReference type="PANTHER" id="PTHR11695:SF294">
    <property type="entry name" value="RETICULON-4-INTERACTING PROTEIN 1, MITOCHONDRIAL"/>
    <property type="match status" value="1"/>
</dbReference>
<dbReference type="RefSeq" id="WP_267981355.1">
    <property type="nucleotide sequence ID" value="NZ_JAPQKF010000006.1"/>
</dbReference>
<dbReference type="InterPro" id="IPR050700">
    <property type="entry name" value="YIM1/Zinc_Alcohol_DH_Fams"/>
</dbReference>
<organism evidence="2 3">
    <name type="scientific">Acinetobacter thutiue</name>
    <dbReference type="NCBI Taxonomy" id="2998078"/>
    <lineage>
        <taxon>Bacteria</taxon>
        <taxon>Pseudomonadati</taxon>
        <taxon>Pseudomonadota</taxon>
        <taxon>Gammaproteobacteria</taxon>
        <taxon>Moraxellales</taxon>
        <taxon>Moraxellaceae</taxon>
        <taxon>Acinetobacter</taxon>
    </lineage>
</organism>
<dbReference type="Pfam" id="PF13602">
    <property type="entry name" value="ADH_zinc_N_2"/>
    <property type="match status" value="1"/>
</dbReference>
<dbReference type="InterPro" id="IPR036291">
    <property type="entry name" value="NAD(P)-bd_dom_sf"/>
</dbReference>
<dbReference type="SMART" id="SM00829">
    <property type="entry name" value="PKS_ER"/>
    <property type="match status" value="1"/>
</dbReference>
<dbReference type="Gene3D" id="3.40.50.720">
    <property type="entry name" value="NAD(P)-binding Rossmann-like Domain"/>
    <property type="match status" value="1"/>
</dbReference>
<keyword evidence="3" id="KW-1185">Reference proteome</keyword>
<dbReference type="InterPro" id="IPR011032">
    <property type="entry name" value="GroES-like_sf"/>
</dbReference>
<protein>
    <submittedName>
        <fullName evidence="2">NAD(P)-dependent alcohol dehydrogenase</fullName>
    </submittedName>
</protein>
<dbReference type="SUPFAM" id="SSF50129">
    <property type="entry name" value="GroES-like"/>
    <property type="match status" value="1"/>
</dbReference>